<gene>
    <name evidence="2" type="primary">cheR_1</name>
    <name evidence="2" type="ORF">AM1BK_23040</name>
</gene>
<feature type="domain" description="CheR-type methyltransferase" evidence="1">
    <location>
        <begin position="18"/>
        <end position="264"/>
    </location>
</feature>
<dbReference type="EMBL" id="BNDS01000008">
    <property type="protein sequence ID" value="GHH98761.1"/>
    <property type="molecule type" value="Genomic_DNA"/>
</dbReference>
<dbReference type="InterPro" id="IPR029063">
    <property type="entry name" value="SAM-dependent_MTases_sf"/>
</dbReference>
<dbReference type="SUPFAM" id="SSF47757">
    <property type="entry name" value="Chemotaxis receptor methyltransferase CheR, N-terminal domain"/>
    <property type="match status" value="1"/>
</dbReference>
<dbReference type="InterPro" id="IPR022642">
    <property type="entry name" value="CheR_C"/>
</dbReference>
<organism evidence="2 3">
    <name type="scientific">Neobacillus kokaensis</name>
    <dbReference type="NCBI Taxonomy" id="2759023"/>
    <lineage>
        <taxon>Bacteria</taxon>
        <taxon>Bacillati</taxon>
        <taxon>Bacillota</taxon>
        <taxon>Bacilli</taxon>
        <taxon>Bacillales</taxon>
        <taxon>Bacillaceae</taxon>
        <taxon>Neobacillus</taxon>
    </lineage>
</organism>
<name>A0ABQ3N3X6_9BACI</name>
<dbReference type="Proteomes" id="UP000637074">
    <property type="component" value="Unassembled WGS sequence"/>
</dbReference>
<accession>A0ABQ3N3X6</accession>
<dbReference type="PANTHER" id="PTHR24422">
    <property type="entry name" value="CHEMOTAXIS PROTEIN METHYLTRANSFERASE"/>
    <property type="match status" value="1"/>
</dbReference>
<dbReference type="Gene3D" id="3.40.50.150">
    <property type="entry name" value="Vaccinia Virus protein VP39"/>
    <property type="match status" value="1"/>
</dbReference>
<evidence type="ECO:0000259" key="1">
    <source>
        <dbReference type="PROSITE" id="PS50123"/>
    </source>
</evidence>
<dbReference type="Pfam" id="PF03705">
    <property type="entry name" value="CheR_N"/>
    <property type="match status" value="1"/>
</dbReference>
<keyword evidence="3" id="KW-1185">Reference proteome</keyword>
<evidence type="ECO:0000313" key="3">
    <source>
        <dbReference type="Proteomes" id="UP000637074"/>
    </source>
</evidence>
<dbReference type="PRINTS" id="PR00996">
    <property type="entry name" value="CHERMTFRASE"/>
</dbReference>
<reference evidence="2 3" key="1">
    <citation type="journal article" date="2022" name="Int. J. Syst. Evol. Microbiol.">
        <title>Neobacillus kokaensis sp. nov., isolated from soil.</title>
        <authorList>
            <person name="Yuki K."/>
            <person name="Matsubara H."/>
            <person name="Yamaguchi S."/>
        </authorList>
    </citation>
    <scope>NUCLEOTIDE SEQUENCE [LARGE SCALE GENOMIC DNA]</scope>
    <source>
        <strain evidence="2 3">LOB 377</strain>
    </source>
</reference>
<dbReference type="InterPro" id="IPR022641">
    <property type="entry name" value="CheR_N"/>
</dbReference>
<dbReference type="SUPFAM" id="SSF53335">
    <property type="entry name" value="S-adenosyl-L-methionine-dependent methyltransferases"/>
    <property type="match status" value="1"/>
</dbReference>
<dbReference type="Pfam" id="PF01739">
    <property type="entry name" value="CheR"/>
    <property type="match status" value="1"/>
</dbReference>
<evidence type="ECO:0000313" key="2">
    <source>
        <dbReference type="EMBL" id="GHH98761.1"/>
    </source>
</evidence>
<dbReference type="SMART" id="SM00138">
    <property type="entry name" value="MeTrc"/>
    <property type="match status" value="1"/>
</dbReference>
<dbReference type="PROSITE" id="PS50123">
    <property type="entry name" value="CHER"/>
    <property type="match status" value="1"/>
</dbReference>
<dbReference type="InterPro" id="IPR050903">
    <property type="entry name" value="Bact_Chemotaxis_MeTrfase"/>
</dbReference>
<proteinExistence type="predicted"/>
<dbReference type="PANTHER" id="PTHR24422:SF8">
    <property type="entry name" value="CHEMOTAXIS PROTEIN"/>
    <property type="match status" value="1"/>
</dbReference>
<dbReference type="InterPro" id="IPR000780">
    <property type="entry name" value="CheR_MeTrfase"/>
</dbReference>
<dbReference type="RefSeq" id="WP_191272897.1">
    <property type="nucleotide sequence ID" value="NZ_BNDS01000008.1"/>
</dbReference>
<sequence length="287" mass="33255">MNQEFLLTDTSESVPLSELEQIEINLLLEGLYQKYGYDFRGYVRASLSRRVIHRMRAERLPTITSLLEKILHDPAYLERLLNDLSIRMTEMYRDPSFFAAFRSEVVPHLQELPEIRIWHAGCATGEEVYSMAILMMEEGLAAKTKIYATDMNEKALSAAQKGAFPLKKMQQYTKNYLKAGGKKAFSEYYTTDHQFAYFSPIMKDNLTFAQHNLVTDRSFNEFHVILCRNVMIYFDNDLQQKVHRLIYNSLADGGFVGLGSKESILFMPKGLDYKDFNANEKIYRKGI</sequence>
<protein>
    <submittedName>
        <fullName evidence="2">Chemotaxis protein R</fullName>
    </submittedName>
</protein>
<comment type="caution">
    <text evidence="2">The sequence shown here is derived from an EMBL/GenBank/DDBJ whole genome shotgun (WGS) entry which is preliminary data.</text>
</comment>